<dbReference type="Pfam" id="PF03816">
    <property type="entry name" value="LytR_cpsA_psr"/>
    <property type="match status" value="1"/>
</dbReference>
<keyword evidence="4" id="KW-1185">Reference proteome</keyword>
<evidence type="ECO:0000313" key="4">
    <source>
        <dbReference type="Proteomes" id="UP000662857"/>
    </source>
</evidence>
<sequence>MVTSGSVLIAAEVMSARISGAITQGDLFGEEDDEHYGEDIEGPLTFLLAGLDTRPSRPEEPPRADSVMLLHVPAEMDRGYLISLPRDALVEIPAFPETGYLGGQDRLNSAMFLGARQQAGEELPNLERGFRLLAQTVGQLTGVERFDAGAVIQFEGFVEVVDALGGITVELDEEIYSRHRHPDGSHRPLNPHGEGYLGEQAYYPAGVNELEGWQALDISRQRYGVDGSDFGRQQLQQMVLKAMLEKAVSRDMLTNPVALDRTVQAAGDALVFDGRGNDPIDFAFALRDLRPGQLTQVTLPAENVGEGSAYQGEALLPEALELFSALRHGQLDQFILENPDFVVD</sequence>
<dbReference type="NCBIfam" id="TIGR00350">
    <property type="entry name" value="lytR_cpsA_psr"/>
    <property type="match status" value="1"/>
</dbReference>
<dbReference type="InterPro" id="IPR004474">
    <property type="entry name" value="LytR_CpsA_psr"/>
</dbReference>
<dbReference type="Gene3D" id="3.40.630.190">
    <property type="entry name" value="LCP protein"/>
    <property type="match status" value="1"/>
</dbReference>
<gene>
    <name evidence="3" type="ORF">JQS43_05860</name>
</gene>
<dbReference type="Proteomes" id="UP000662857">
    <property type="component" value="Chromosome"/>
</dbReference>
<organism evidence="3 4">
    <name type="scientific">Natronosporangium hydrolyticum</name>
    <dbReference type="NCBI Taxonomy" id="2811111"/>
    <lineage>
        <taxon>Bacteria</taxon>
        <taxon>Bacillati</taxon>
        <taxon>Actinomycetota</taxon>
        <taxon>Actinomycetes</taxon>
        <taxon>Micromonosporales</taxon>
        <taxon>Micromonosporaceae</taxon>
        <taxon>Natronosporangium</taxon>
    </lineage>
</organism>
<protein>
    <submittedName>
        <fullName evidence="3">LCP family protein</fullName>
    </submittedName>
</protein>
<dbReference type="InterPro" id="IPR050922">
    <property type="entry name" value="LytR/CpsA/Psr_CW_biosynth"/>
</dbReference>
<reference evidence="3" key="1">
    <citation type="submission" date="2021-02" db="EMBL/GenBank/DDBJ databases">
        <title>Natrosporangium hydrolyticum gen. nov., sp. nov, a haloalkaliphilic actinobacterium from a soda solonchak soil.</title>
        <authorList>
            <person name="Sorokin D.Y."/>
            <person name="Khijniak T.V."/>
            <person name="Zakharycheva A.P."/>
            <person name="Boueva O.V."/>
            <person name="Ariskina E.V."/>
            <person name="Hahnke R.L."/>
            <person name="Bunk B."/>
            <person name="Sproer C."/>
            <person name="Schumann P."/>
            <person name="Evtushenko L.I."/>
            <person name="Kublanov I.V."/>
        </authorList>
    </citation>
    <scope>NUCLEOTIDE SEQUENCE</scope>
    <source>
        <strain evidence="3">DSM 106523</strain>
    </source>
</reference>
<evidence type="ECO:0000259" key="2">
    <source>
        <dbReference type="Pfam" id="PF03816"/>
    </source>
</evidence>
<accession>A0A895YNS0</accession>
<dbReference type="EMBL" id="CP070499">
    <property type="protein sequence ID" value="QSB17129.1"/>
    <property type="molecule type" value="Genomic_DNA"/>
</dbReference>
<evidence type="ECO:0000256" key="1">
    <source>
        <dbReference type="ARBA" id="ARBA00006068"/>
    </source>
</evidence>
<dbReference type="PANTHER" id="PTHR33392">
    <property type="entry name" value="POLYISOPRENYL-TEICHOIC ACID--PEPTIDOGLYCAN TEICHOIC ACID TRANSFERASE TAGU"/>
    <property type="match status" value="1"/>
</dbReference>
<feature type="domain" description="Cell envelope-related transcriptional attenuator" evidence="2">
    <location>
        <begin position="63"/>
        <end position="247"/>
    </location>
</feature>
<proteinExistence type="inferred from homology"/>
<comment type="similarity">
    <text evidence="1">Belongs to the LytR/CpsA/Psr (LCP) family.</text>
</comment>
<dbReference type="AlphaFoldDB" id="A0A895YNS0"/>
<dbReference type="KEGG" id="nhy:JQS43_05860"/>
<evidence type="ECO:0000313" key="3">
    <source>
        <dbReference type="EMBL" id="QSB17129.1"/>
    </source>
</evidence>
<name>A0A895YNS0_9ACTN</name>
<dbReference type="PANTHER" id="PTHR33392:SF6">
    <property type="entry name" value="POLYISOPRENYL-TEICHOIC ACID--PEPTIDOGLYCAN TEICHOIC ACID TRANSFERASE TAGU"/>
    <property type="match status" value="1"/>
</dbReference>